<evidence type="ECO:0000313" key="12">
    <source>
        <dbReference type="EMBL" id="NHR08603.1"/>
    </source>
</evidence>
<protein>
    <submittedName>
        <fullName evidence="12">MdtA/MuxA family multidrug efflux RND transporter periplasmic adaptor subunit</fullName>
    </submittedName>
</protein>
<dbReference type="Gene3D" id="1.10.287.470">
    <property type="entry name" value="Helix hairpin bin"/>
    <property type="match status" value="1"/>
</dbReference>
<dbReference type="InterPro" id="IPR058625">
    <property type="entry name" value="MdtA-like_BSH"/>
</dbReference>
<keyword evidence="6" id="KW-0472">Membrane</keyword>
<feature type="domain" description="Multidrug resistance protein MdtA-like beta-barrel" evidence="10">
    <location>
        <begin position="247"/>
        <end position="330"/>
    </location>
</feature>
<evidence type="ECO:0000256" key="1">
    <source>
        <dbReference type="ARBA" id="ARBA00004236"/>
    </source>
</evidence>
<reference evidence="12 13" key="1">
    <citation type="submission" date="2020-03" db="EMBL/GenBank/DDBJ databases">
        <title>Draft genome sequence of environmentally isolated cultures.</title>
        <authorList>
            <person name="Wilson H.S."/>
            <person name="De Leon M.E."/>
        </authorList>
    </citation>
    <scope>NUCLEOTIDE SEQUENCE [LARGE SCALE GENOMIC DNA]</scope>
    <source>
        <strain evidence="12 13">HSC-31F16</strain>
    </source>
</reference>
<dbReference type="Pfam" id="PF25917">
    <property type="entry name" value="BSH_RND"/>
    <property type="match status" value="1"/>
</dbReference>
<feature type="region of interest" description="Disordered" evidence="7">
    <location>
        <begin position="409"/>
        <end position="441"/>
    </location>
</feature>
<feature type="domain" description="Multidrug resistance protein MdtA-like barrel-sandwich hybrid" evidence="9">
    <location>
        <begin position="101"/>
        <end position="243"/>
    </location>
</feature>
<evidence type="ECO:0000259" key="10">
    <source>
        <dbReference type="Pfam" id="PF25944"/>
    </source>
</evidence>
<evidence type="ECO:0000256" key="4">
    <source>
        <dbReference type="ARBA" id="ARBA00022475"/>
    </source>
</evidence>
<feature type="domain" description="Multidrug resistance protein MdtA-like C-terminal permuted SH3" evidence="11">
    <location>
        <begin position="334"/>
        <end position="395"/>
    </location>
</feature>
<name>A0ABX0LC10_9NEIS</name>
<dbReference type="PANTHER" id="PTHR30469:SF12">
    <property type="entry name" value="MULTIDRUG RESISTANCE PROTEIN MDTA"/>
    <property type="match status" value="1"/>
</dbReference>
<accession>A0ABX0LC10</accession>
<dbReference type="NCBIfam" id="TIGR01730">
    <property type="entry name" value="RND_mfp"/>
    <property type="match status" value="1"/>
</dbReference>
<comment type="similarity">
    <text evidence="2">Belongs to the membrane fusion protein (MFP) (TC 8.A.1) family.</text>
</comment>
<dbReference type="PANTHER" id="PTHR30469">
    <property type="entry name" value="MULTIDRUG RESISTANCE PROTEIN MDTA"/>
    <property type="match status" value="1"/>
</dbReference>
<dbReference type="EMBL" id="JAAOMA010000072">
    <property type="protein sequence ID" value="NHR08603.1"/>
    <property type="molecule type" value="Genomic_DNA"/>
</dbReference>
<dbReference type="Pfam" id="PF25967">
    <property type="entry name" value="RND-MFP_C"/>
    <property type="match status" value="1"/>
</dbReference>
<keyword evidence="5" id="KW-0997">Cell inner membrane</keyword>
<dbReference type="InterPro" id="IPR058627">
    <property type="entry name" value="MdtA-like_C"/>
</dbReference>
<dbReference type="Proteomes" id="UP001515641">
    <property type="component" value="Unassembled WGS sequence"/>
</dbReference>
<feature type="domain" description="Multidrug resistance protein MdtA-like alpha-helical hairpin" evidence="8">
    <location>
        <begin position="141"/>
        <end position="210"/>
    </location>
</feature>
<gene>
    <name evidence="12" type="ORF">HA052_25765</name>
</gene>
<feature type="compositionally biased region" description="Polar residues" evidence="7">
    <location>
        <begin position="409"/>
        <end position="419"/>
    </location>
</feature>
<comment type="caution">
    <text evidence="12">The sequence shown here is derived from an EMBL/GenBank/DDBJ whole genome shotgun (WGS) entry which is preliminary data.</text>
</comment>
<dbReference type="InterPro" id="IPR058624">
    <property type="entry name" value="MdtA-like_HH"/>
</dbReference>
<dbReference type="Gene3D" id="2.40.30.170">
    <property type="match status" value="1"/>
</dbReference>
<dbReference type="Pfam" id="PF25944">
    <property type="entry name" value="Beta-barrel_RND"/>
    <property type="match status" value="1"/>
</dbReference>
<dbReference type="Pfam" id="PF25876">
    <property type="entry name" value="HH_MFP_RND"/>
    <property type="match status" value="1"/>
</dbReference>
<organism evidence="12 13">
    <name type="scientific">Chromobacterium fluminis</name>
    <dbReference type="NCBI Taxonomy" id="3044269"/>
    <lineage>
        <taxon>Bacteria</taxon>
        <taxon>Pseudomonadati</taxon>
        <taxon>Pseudomonadota</taxon>
        <taxon>Betaproteobacteria</taxon>
        <taxon>Neisseriales</taxon>
        <taxon>Chromobacteriaceae</taxon>
        <taxon>Chromobacterium</taxon>
    </lineage>
</organism>
<evidence type="ECO:0000259" key="11">
    <source>
        <dbReference type="Pfam" id="PF25967"/>
    </source>
</evidence>
<sequence>MPAVAFERSGAALAAPRPHSWSPAVPQSAASRRPFYRSPLCWGLVVALALGGGWWWRQHAAADAAGQRRAAPPAAVGVTTAQRQNVPLQISALGTVNSTYTVTVRSRVDGQLDKLHFEEGQPVKQGQLLAELDPRPFQAALAQTEGQLLRDQALLQNAQLDLNRYRQLLEQNSIAKQQVDTQAALVRQYQGTVKLDQGAVDNARLQLSYSRVTAPVSGRAGLRQVDPGNIVHASDANGLVVITQTQPINVLFSVPEVSLGPVLRASRAKPGLAVEAWDRDNRNKLADGKLLAIDNQLNTSTGTVNLKARFANADEALFPNQFVNVRLSLGEQENAVTVPAAAVQLGKAGSYVYTVNADSSVSLNKISAGARVGDIVIVEQGLQPGQRVVVDGLDKLRDGAKVTVVDRAAQNSQAAQATGKNGRHKRDGSGAAGKRRASAAQ</sequence>
<dbReference type="NCBIfam" id="NF008589">
    <property type="entry name" value="PRK11556.1"/>
    <property type="match status" value="1"/>
</dbReference>
<comment type="subcellular location">
    <subcellularLocation>
        <location evidence="1">Cell membrane</location>
    </subcellularLocation>
</comment>
<evidence type="ECO:0000256" key="2">
    <source>
        <dbReference type="ARBA" id="ARBA00009477"/>
    </source>
</evidence>
<evidence type="ECO:0000256" key="7">
    <source>
        <dbReference type="SAM" id="MobiDB-lite"/>
    </source>
</evidence>
<keyword evidence="4" id="KW-1003">Cell membrane</keyword>
<dbReference type="InterPro" id="IPR058626">
    <property type="entry name" value="MdtA-like_b-barrel"/>
</dbReference>
<proteinExistence type="inferred from homology"/>
<dbReference type="Gene3D" id="2.40.420.20">
    <property type="match status" value="1"/>
</dbReference>
<dbReference type="InterPro" id="IPR006143">
    <property type="entry name" value="RND_pump_MFP"/>
</dbReference>
<evidence type="ECO:0000256" key="3">
    <source>
        <dbReference type="ARBA" id="ARBA00022448"/>
    </source>
</evidence>
<evidence type="ECO:0000256" key="6">
    <source>
        <dbReference type="ARBA" id="ARBA00023136"/>
    </source>
</evidence>
<keyword evidence="3" id="KW-0813">Transport</keyword>
<dbReference type="SUPFAM" id="SSF111369">
    <property type="entry name" value="HlyD-like secretion proteins"/>
    <property type="match status" value="1"/>
</dbReference>
<evidence type="ECO:0000256" key="5">
    <source>
        <dbReference type="ARBA" id="ARBA00022519"/>
    </source>
</evidence>
<keyword evidence="13" id="KW-1185">Reference proteome</keyword>
<evidence type="ECO:0000313" key="13">
    <source>
        <dbReference type="Proteomes" id="UP001515641"/>
    </source>
</evidence>
<evidence type="ECO:0000259" key="8">
    <source>
        <dbReference type="Pfam" id="PF25876"/>
    </source>
</evidence>
<evidence type="ECO:0000259" key="9">
    <source>
        <dbReference type="Pfam" id="PF25917"/>
    </source>
</evidence>
<dbReference type="Gene3D" id="2.40.50.100">
    <property type="match status" value="1"/>
</dbReference>